<dbReference type="Pfam" id="PF00504">
    <property type="entry name" value="Chloroa_b-bind"/>
    <property type="match status" value="1"/>
</dbReference>
<keyword evidence="2" id="KW-1185">Reference proteome</keyword>
<evidence type="ECO:0000313" key="1">
    <source>
        <dbReference type="EMBL" id="KAK7242033.1"/>
    </source>
</evidence>
<name>A0ABR1G0J2_AURAN</name>
<accession>A0ABR1G0J2</accession>
<dbReference type="GO" id="GO:0016020">
    <property type="term" value="C:membrane"/>
    <property type="evidence" value="ECO:0007669"/>
    <property type="project" value="InterPro"/>
</dbReference>
<gene>
    <name evidence="1" type="ORF">SO694_00018441</name>
</gene>
<sequence length="255" mass="27388">MQKLLLALVAGSASAFVAPLAKPAPATAVAESKADLKELATSLNPVVGYWDPLGCFAEDTDLSYWSQGNEATIAWFRHAEIKHGRVAMFGFVGYLVHATGKTWPFPMTLSGDPWPKLGEGGVPALWDALPEISKWQIILFVGALEFWSEIQGVGDGEPHYMRGGKVGGMRSFKSLKLGIPDLYDPTGGLRNASEEKKARGRLVEINNGRLAMIGLFGFLAEAKVPGSVPALTKIGIPAYSGDVMAPFESNFHILS</sequence>
<protein>
    <submittedName>
        <fullName evidence="1">Chlorophyll A-B binding protein</fullName>
    </submittedName>
</protein>
<dbReference type="GO" id="GO:0009765">
    <property type="term" value="P:photosynthesis, light harvesting"/>
    <property type="evidence" value="ECO:0007669"/>
    <property type="project" value="InterPro"/>
</dbReference>
<reference evidence="1 2" key="1">
    <citation type="submission" date="2024-03" db="EMBL/GenBank/DDBJ databases">
        <title>Aureococcus anophagefferens CCMP1851 and Kratosvirus quantuckense: Draft genome of a second virus-susceptible host strain in the model system.</title>
        <authorList>
            <person name="Chase E."/>
            <person name="Truchon A.R."/>
            <person name="Schepens W."/>
            <person name="Wilhelm S.W."/>
        </authorList>
    </citation>
    <scope>NUCLEOTIDE SEQUENCE [LARGE SCALE GENOMIC DNA]</scope>
    <source>
        <strain evidence="1 2">CCMP1851</strain>
    </source>
</reference>
<dbReference type="KEGG" id="aaf:AURANDRAFT_77832"/>
<comment type="caution">
    <text evidence="1">The sequence shown here is derived from an EMBL/GenBank/DDBJ whole genome shotgun (WGS) entry which is preliminary data.</text>
</comment>
<dbReference type="InterPro" id="IPR022796">
    <property type="entry name" value="Chloroa_b-bind"/>
</dbReference>
<dbReference type="GO" id="GO:0016168">
    <property type="term" value="F:chlorophyll binding"/>
    <property type="evidence" value="ECO:0007669"/>
    <property type="project" value="UniProtKB-KW"/>
</dbReference>
<proteinExistence type="predicted"/>
<dbReference type="Proteomes" id="UP001363151">
    <property type="component" value="Unassembled WGS sequence"/>
</dbReference>
<organism evidence="1 2">
    <name type="scientific">Aureococcus anophagefferens</name>
    <name type="common">Harmful bloom alga</name>
    <dbReference type="NCBI Taxonomy" id="44056"/>
    <lineage>
        <taxon>Eukaryota</taxon>
        <taxon>Sar</taxon>
        <taxon>Stramenopiles</taxon>
        <taxon>Ochrophyta</taxon>
        <taxon>Pelagophyceae</taxon>
        <taxon>Pelagomonadales</taxon>
        <taxon>Pelagomonadaceae</taxon>
        <taxon>Aureococcus</taxon>
    </lineage>
</organism>
<dbReference type="GO" id="GO:0009507">
    <property type="term" value="C:chloroplast"/>
    <property type="evidence" value="ECO:0007669"/>
    <property type="project" value="UniProtKB-SubCell"/>
</dbReference>
<dbReference type="InterPro" id="IPR001344">
    <property type="entry name" value="Chloro_AB-bd_pln"/>
</dbReference>
<dbReference type="EMBL" id="JBBJCI010000151">
    <property type="protein sequence ID" value="KAK7242033.1"/>
    <property type="molecule type" value="Genomic_DNA"/>
</dbReference>
<evidence type="ECO:0000313" key="2">
    <source>
        <dbReference type="Proteomes" id="UP001363151"/>
    </source>
</evidence>
<dbReference type="PANTHER" id="PTHR21649">
    <property type="entry name" value="CHLOROPHYLL A/B BINDING PROTEIN"/>
    <property type="match status" value="1"/>
</dbReference>
<dbReference type="Gene3D" id="1.10.3460.10">
    <property type="entry name" value="Chlorophyll a/b binding protein domain"/>
    <property type="match status" value="1"/>
</dbReference>
<dbReference type="SUPFAM" id="SSF103511">
    <property type="entry name" value="Chlorophyll a-b binding protein"/>
    <property type="match status" value="1"/>
</dbReference>